<feature type="region of interest" description="Disordered" evidence="2">
    <location>
        <begin position="632"/>
        <end position="666"/>
    </location>
</feature>
<keyword evidence="1" id="KW-0802">TPR repeat</keyword>
<dbReference type="Pfam" id="PF14559">
    <property type="entry name" value="TPR_19"/>
    <property type="match status" value="1"/>
</dbReference>
<sequence>MDDLFPDLQGFTPRASTSRAPATHAAGGGFAIDPALQGPSTSRRHAGGDAYWDDEDEDADAGGLFGYAGGPQRRHGRDGASTGDEQDQEDDDSSLDGSEYETDAEDEFAAATQTGATGRLPPRRADKGKGRARQADNDDGGDDDDDIRFRLDEQGEQDLDRLISAIRESNSTQVGGATALGREFDRSIADELDAFDPEMMENLTVGVKGKKKKNKGGKSRGRRAAADVEPSPEVKRLIGQANQAYAEGSLDTAVELLSEVVRIDPIIRVSWYTLATIYEEKGDQERAVQCKIVATHLLGKDQAAAEWASLGRECRQIGLMQQAIYCFTQAIKVDKEDVDTMWDRAVLLKLSDAKTMAIKAFSALLTLLPHDPGALRQLAPLLADTQQYARATSLLLAAFAHYRSVCPLVSAETVDLLNTYGYSDLETLADFLLVQRNYKEVVRVIRQGVRWLQGREKETGWDAMVDDREYDEERRIRPGWEAGESFFEDEPTYELDVRLRSRLGLARLGLMQLEEAQHHFDIVTSEDVAQFPELFGAIGQAFYDRKMYDSALDVYQLMAENEETNGPAVWAKIGMCHQATGDLESAKECYENVVEEEPNHMEAKLVLAKLLEQLGDPSRALQYIKEVIARRQAQSEDGEDGESRRKKSRYTSREERAAARTTRENAERERHAEFVLAFSRLQDLDEAVNSGDDDAITRWLEIASVLVDSFRSTRQLFPGDYRRKFTGVVRNFQGRRGRKTQEQQFDAEADQMANRLERTMISDENNEVEEHTFRGLHFDEWVQFILRYCFLLADVEEVELAAEVLLHVREAGVFRQVEARQNALRWGLIACYLRANMFDQLVHEFRYFMLEYPSQTEPLRLFLALLSHGQRAIEAFNGTRILKFGIRQLKVVERAVLGPAGGNASKNGDRRGSSPIVDRKGKGKERARDQDDAQEDAADDDEEAERMMESGNAFQPTKLSPAWMSMYGMMLHVSQSHQPAIIYLLRAYELDKTQPLVNLTLATAYIQRAMTRKTDNRQHQIAQVRSGCWLDPSIPRHSADRSFAQAFAFLDQYRRARGPSPETEYNLARAFHHIGLQSHAIKHYEAVLDMISRDDQMPVEDETRLESNLSKAAAYNLVTLYSMSGVPELARAVAETWLSA</sequence>
<dbReference type="Proteomes" id="UP000777482">
    <property type="component" value="Unassembled WGS sequence"/>
</dbReference>
<feature type="repeat" description="TPR" evidence="1">
    <location>
        <begin position="567"/>
        <end position="600"/>
    </location>
</feature>
<feature type="compositionally biased region" description="Acidic residues" evidence="2">
    <location>
        <begin position="137"/>
        <end position="146"/>
    </location>
</feature>
<evidence type="ECO:0000256" key="2">
    <source>
        <dbReference type="SAM" id="MobiDB-lite"/>
    </source>
</evidence>
<dbReference type="InterPro" id="IPR019734">
    <property type="entry name" value="TPR_rpt"/>
</dbReference>
<feature type="region of interest" description="Disordered" evidence="2">
    <location>
        <begin position="900"/>
        <end position="953"/>
    </location>
</feature>
<dbReference type="InterPro" id="IPR039340">
    <property type="entry name" value="Tfc4/TFIIIC-102/Sfc4"/>
</dbReference>
<feature type="compositionally biased region" description="Basic and acidic residues" evidence="2">
    <location>
        <begin position="907"/>
        <end position="931"/>
    </location>
</feature>
<dbReference type="GO" id="GO:0006383">
    <property type="term" value="P:transcription by RNA polymerase III"/>
    <property type="evidence" value="ECO:0007669"/>
    <property type="project" value="InterPro"/>
</dbReference>
<reference evidence="3 4" key="1">
    <citation type="submission" date="2020-11" db="EMBL/GenBank/DDBJ databases">
        <title>Kefir isolates.</title>
        <authorList>
            <person name="Marcisauskas S."/>
            <person name="Kim Y."/>
            <person name="Blasche S."/>
        </authorList>
    </citation>
    <scope>NUCLEOTIDE SEQUENCE [LARGE SCALE GENOMIC DNA]</scope>
    <source>
        <strain evidence="3 4">KR</strain>
    </source>
</reference>
<dbReference type="EMBL" id="PUHQ01000028">
    <property type="protein sequence ID" value="KAG0662238.1"/>
    <property type="molecule type" value="Genomic_DNA"/>
</dbReference>
<organism evidence="3 4">
    <name type="scientific">Rhodotorula mucilaginosa</name>
    <name type="common">Yeast</name>
    <name type="synonym">Rhodotorula rubra</name>
    <dbReference type="NCBI Taxonomy" id="5537"/>
    <lineage>
        <taxon>Eukaryota</taxon>
        <taxon>Fungi</taxon>
        <taxon>Dikarya</taxon>
        <taxon>Basidiomycota</taxon>
        <taxon>Pucciniomycotina</taxon>
        <taxon>Microbotryomycetes</taxon>
        <taxon>Sporidiobolales</taxon>
        <taxon>Sporidiobolaceae</taxon>
        <taxon>Rhodotorula</taxon>
    </lineage>
</organism>
<feature type="repeat" description="TPR" evidence="1">
    <location>
        <begin position="304"/>
        <end position="337"/>
    </location>
</feature>
<proteinExistence type="predicted"/>
<feature type="compositionally biased region" description="Acidic residues" evidence="2">
    <location>
        <begin position="51"/>
        <end position="60"/>
    </location>
</feature>
<dbReference type="AlphaFoldDB" id="A0A9P7B6Z5"/>
<dbReference type="PANTHER" id="PTHR23082:SF0">
    <property type="entry name" value="GENERAL TRANSCRIPTION FACTOR 3C POLYPEPTIDE 3"/>
    <property type="match status" value="1"/>
</dbReference>
<feature type="compositionally biased region" description="Basic and acidic residues" evidence="2">
    <location>
        <begin position="651"/>
        <end position="666"/>
    </location>
</feature>
<feature type="compositionally biased region" description="Basic and acidic residues" evidence="2">
    <location>
        <begin position="123"/>
        <end position="136"/>
    </location>
</feature>
<keyword evidence="4" id="KW-1185">Reference proteome</keyword>
<gene>
    <name evidence="3" type="primary">TFC4</name>
    <name evidence="3" type="ORF">C6P46_003424</name>
</gene>
<name>A0A9P7B6Z5_RHOMI</name>
<feature type="compositionally biased region" description="Basic residues" evidence="2">
    <location>
        <begin position="208"/>
        <end position="223"/>
    </location>
</feature>
<comment type="caution">
    <text evidence="3">The sequence shown here is derived from an EMBL/GenBank/DDBJ whole genome shotgun (WGS) entry which is preliminary data.</text>
</comment>
<accession>A0A9P7B6Z5</accession>
<dbReference type="Gene3D" id="1.25.40.10">
    <property type="entry name" value="Tetratricopeptide repeat domain"/>
    <property type="match status" value="3"/>
</dbReference>
<evidence type="ECO:0000256" key="1">
    <source>
        <dbReference type="PROSITE-ProRule" id="PRU00339"/>
    </source>
</evidence>
<dbReference type="OrthoDB" id="9991317at2759"/>
<dbReference type="InterPro" id="IPR011990">
    <property type="entry name" value="TPR-like_helical_dom_sf"/>
</dbReference>
<feature type="region of interest" description="Disordered" evidence="2">
    <location>
        <begin position="208"/>
        <end position="231"/>
    </location>
</feature>
<feature type="compositionally biased region" description="Acidic residues" evidence="2">
    <location>
        <begin position="84"/>
        <end position="108"/>
    </location>
</feature>
<feature type="region of interest" description="Disordered" evidence="2">
    <location>
        <begin position="1"/>
        <end position="148"/>
    </location>
</feature>
<protein>
    <submittedName>
        <fullName evidence="3">Transcription factor TFIIIC subunit tfc4</fullName>
    </submittedName>
</protein>
<feature type="compositionally biased region" description="Acidic residues" evidence="2">
    <location>
        <begin position="932"/>
        <end position="944"/>
    </location>
</feature>
<evidence type="ECO:0000313" key="3">
    <source>
        <dbReference type="EMBL" id="KAG0662238.1"/>
    </source>
</evidence>
<dbReference type="GO" id="GO:0000127">
    <property type="term" value="C:transcription factor TFIIIC complex"/>
    <property type="evidence" value="ECO:0007669"/>
    <property type="project" value="TreeGrafter"/>
</dbReference>
<evidence type="ECO:0000313" key="4">
    <source>
        <dbReference type="Proteomes" id="UP000777482"/>
    </source>
</evidence>
<dbReference type="SUPFAM" id="SSF48452">
    <property type="entry name" value="TPR-like"/>
    <property type="match status" value="2"/>
</dbReference>
<dbReference type="SMART" id="SM00028">
    <property type="entry name" value="TPR"/>
    <property type="match status" value="9"/>
</dbReference>
<dbReference type="PROSITE" id="PS50005">
    <property type="entry name" value="TPR"/>
    <property type="match status" value="2"/>
</dbReference>
<dbReference type="PANTHER" id="PTHR23082">
    <property type="entry name" value="TRANSCRIPTION INITIATION FACTOR IIIC TFIIIC , POLYPEPTIDE 3-RELATED"/>
    <property type="match status" value="1"/>
</dbReference>